<dbReference type="EMBL" id="ACCJ01000019">
    <property type="protein sequence ID" value="EEG57451.1"/>
    <property type="molecule type" value="Genomic_DNA"/>
</dbReference>
<proteinExistence type="predicted"/>
<dbReference type="Proteomes" id="UP000004756">
    <property type="component" value="Unassembled WGS sequence"/>
</dbReference>
<accession>C0CTX7</accession>
<keyword evidence="2" id="KW-1185">Reference proteome</keyword>
<dbReference type="InterPro" id="IPR028994">
    <property type="entry name" value="Integrin_alpha_N"/>
</dbReference>
<name>C0CTX7_9FIRM</name>
<dbReference type="HOGENOM" id="CLU_1150726_0_0_9"/>
<reference evidence="1 2" key="1">
    <citation type="submission" date="2009-02" db="EMBL/GenBank/DDBJ databases">
        <title>Draft genome sequence of Clostridium asparagiforme (DSM 15981).</title>
        <authorList>
            <person name="Sudarsanam P."/>
            <person name="Ley R."/>
            <person name="Guruge J."/>
            <person name="Turnbaugh P.J."/>
            <person name="Mahowald M."/>
            <person name="Liep D."/>
            <person name="Gordon J."/>
        </authorList>
    </citation>
    <scope>NUCLEOTIDE SEQUENCE [LARGE SCALE GENOMIC DNA]</scope>
    <source>
        <strain evidence="1 2">DSM 15981</strain>
    </source>
</reference>
<evidence type="ECO:0000313" key="2">
    <source>
        <dbReference type="Proteomes" id="UP000004756"/>
    </source>
</evidence>
<dbReference type="SUPFAM" id="SSF69318">
    <property type="entry name" value="Integrin alpha N-terminal domain"/>
    <property type="match status" value="1"/>
</dbReference>
<protein>
    <recommendedName>
        <fullName evidence="3">FG-GAP repeat protein</fullName>
    </recommendedName>
</protein>
<sequence>MVSDRTAADRGGKLIPAKEAQKLKTRKSILFLTILLLAAGAALLFSRPPQPNIVSWYVCDIDGDSREELLLITAASADLRLDTGEEYGDTLAVYDFYKIRKNRPVVQGEPEAVFDLASIKPLKVLAGDIDGDGRVEIGVCVYKTAKFHPVPAKRPFFYALQDGRLQPVWLGSRLARPFADYRLFDLDGDGVDEIVSIESVQSGNQLLALYDWKGFGFEVQAISDEYQGEIVFLNNTNTRQDEILVNIEGTQHSLRLEGDTLTAEQ</sequence>
<evidence type="ECO:0008006" key="3">
    <source>
        <dbReference type="Google" id="ProtNLM"/>
    </source>
</evidence>
<evidence type="ECO:0000313" key="1">
    <source>
        <dbReference type="EMBL" id="EEG57451.1"/>
    </source>
</evidence>
<dbReference type="AlphaFoldDB" id="C0CTX7"/>
<organism evidence="1 2">
    <name type="scientific">[Clostridium] asparagiforme DSM 15981</name>
    <dbReference type="NCBI Taxonomy" id="518636"/>
    <lineage>
        <taxon>Bacteria</taxon>
        <taxon>Bacillati</taxon>
        <taxon>Bacillota</taxon>
        <taxon>Clostridia</taxon>
        <taxon>Lachnospirales</taxon>
        <taxon>Lachnospiraceae</taxon>
        <taxon>Enterocloster</taxon>
    </lineage>
</organism>
<comment type="caution">
    <text evidence="1">The sequence shown here is derived from an EMBL/GenBank/DDBJ whole genome shotgun (WGS) entry which is preliminary data.</text>
</comment>
<gene>
    <name evidence="1" type="ORF">CLOSTASPAR_00426</name>
</gene>